<dbReference type="EMBL" id="PDKW01000036">
    <property type="protein sequence ID" value="PGH59248.1"/>
    <property type="molecule type" value="Genomic_DNA"/>
</dbReference>
<evidence type="ECO:0000313" key="1">
    <source>
        <dbReference type="EMBL" id="PGH59248.1"/>
    </source>
</evidence>
<dbReference type="Proteomes" id="UP000225379">
    <property type="component" value="Unassembled WGS sequence"/>
</dbReference>
<accession>A0A2B8BNX0</accession>
<protein>
    <submittedName>
        <fullName evidence="1">Uncharacterized protein</fullName>
    </submittedName>
</protein>
<evidence type="ECO:0000313" key="2">
    <source>
        <dbReference type="Proteomes" id="UP000225379"/>
    </source>
</evidence>
<name>A0A2B8BNX0_9PROT</name>
<gene>
    <name evidence="1" type="ORF">CRT60_01045</name>
</gene>
<proteinExistence type="predicted"/>
<organism evidence="1 2">
    <name type="scientific">Azospirillum palustre</name>
    <dbReference type="NCBI Taxonomy" id="2044885"/>
    <lineage>
        <taxon>Bacteria</taxon>
        <taxon>Pseudomonadati</taxon>
        <taxon>Pseudomonadota</taxon>
        <taxon>Alphaproteobacteria</taxon>
        <taxon>Rhodospirillales</taxon>
        <taxon>Azospirillaceae</taxon>
        <taxon>Azospirillum</taxon>
    </lineage>
</organism>
<dbReference type="AlphaFoldDB" id="A0A2B8BNX0"/>
<keyword evidence="2" id="KW-1185">Reference proteome</keyword>
<comment type="caution">
    <text evidence="1">The sequence shown here is derived from an EMBL/GenBank/DDBJ whole genome shotgun (WGS) entry which is preliminary data.</text>
</comment>
<sequence>MRISVLAHPIFVSYYCATHRIMQNCPAVPAILSWPQRKPFQEATMALDDLLDPWRVDLDEEGRELYSEMVDAEHAWAAAIPGVRLWQLWRSDAAGEGDDWRRVSVPMGFGAGGRRRLIAAVPPGTVLPEMAAMMQSRASFGRHVRARDPRVGKQSTAAPSLVTVGGLVSVVEVDDIPGPGALAVTWSSTQAWRSGILTMAEAEMVLAKRLASLESHRDTAERARQWTRYRDAEKRIEEARGHLEALCALPGKGSDLVGRISSGTAWTQRACWPRDVALHATPFTCQHVVVLPVVDGFDVLHAASRNRAALRWAEPLAVFGSLAIFRRPAG</sequence>
<reference evidence="2" key="1">
    <citation type="submission" date="2017-10" db="EMBL/GenBank/DDBJ databases">
        <authorList>
            <person name="Kravchenko I.K."/>
            <person name="Grouzdev D.S."/>
        </authorList>
    </citation>
    <scope>NUCLEOTIDE SEQUENCE [LARGE SCALE GENOMIC DNA]</scope>
    <source>
        <strain evidence="2">B2</strain>
    </source>
</reference>